<dbReference type="Proteomes" id="UP001186452">
    <property type="component" value="Unassembled WGS sequence"/>
</dbReference>
<proteinExistence type="predicted"/>
<protein>
    <submittedName>
        <fullName evidence="2">DUF2850 domain-containing protein</fullName>
    </submittedName>
</protein>
<gene>
    <name evidence="2" type="ORF">R2X38_22175</name>
</gene>
<comment type="caution">
    <text evidence="2">The sequence shown here is derived from an EMBL/GenBank/DDBJ whole genome shotgun (WGS) entry which is preliminary data.</text>
</comment>
<feature type="transmembrane region" description="Helical" evidence="1">
    <location>
        <begin position="20"/>
        <end position="42"/>
    </location>
</feature>
<dbReference type="InterPro" id="IPR021271">
    <property type="entry name" value="DUF2850"/>
</dbReference>
<organism evidence="2 3">
    <name type="scientific">Photobacterium rosenbergii</name>
    <dbReference type="NCBI Taxonomy" id="294936"/>
    <lineage>
        <taxon>Bacteria</taxon>
        <taxon>Pseudomonadati</taxon>
        <taxon>Pseudomonadota</taxon>
        <taxon>Gammaproteobacteria</taxon>
        <taxon>Vibrionales</taxon>
        <taxon>Vibrionaceae</taxon>
        <taxon>Photobacterium</taxon>
    </lineage>
</organism>
<evidence type="ECO:0000256" key="1">
    <source>
        <dbReference type="SAM" id="Phobius"/>
    </source>
</evidence>
<evidence type="ECO:0000313" key="3">
    <source>
        <dbReference type="Proteomes" id="UP001186452"/>
    </source>
</evidence>
<keyword evidence="1" id="KW-1133">Transmembrane helix</keyword>
<dbReference type="EMBL" id="JAWJZI010000016">
    <property type="protein sequence ID" value="MDV5171711.1"/>
    <property type="molecule type" value="Genomic_DNA"/>
</dbReference>
<keyword evidence="1" id="KW-0812">Transmembrane</keyword>
<keyword evidence="1" id="KW-0472">Membrane</keyword>
<evidence type="ECO:0000313" key="2">
    <source>
        <dbReference type="EMBL" id="MDV5171711.1"/>
    </source>
</evidence>
<name>A0ABU3ZNR9_9GAMM</name>
<reference evidence="2 3" key="1">
    <citation type="submission" date="2023-10" db="EMBL/GenBank/DDBJ databases">
        <title>Marine bacteria isolated from horseshoe crab.</title>
        <authorList>
            <person name="Cheng T.H."/>
        </authorList>
    </citation>
    <scope>NUCLEOTIDE SEQUENCE [LARGE SCALE GENOMIC DNA]</scope>
    <source>
        <strain evidence="2 3">HSC6</strain>
    </source>
</reference>
<accession>A0ABU3ZNR9</accession>
<dbReference type="RefSeq" id="WP_317524531.1">
    <property type="nucleotide sequence ID" value="NZ_JAWJZI010000016.1"/>
</dbReference>
<keyword evidence="3" id="KW-1185">Reference proteome</keyword>
<sequence>MFLRVMATKQKTPLFTHRLISFAMAVAVTGAIALGLLLAGLFDNTLAQDRHLPDINGIWTEQDVAPYAADSFEIRPEGVFVNGRQVNTQFQWDGSKLKYLRGDDLYIYSYLSGRLIRQSPAHYISTFSRQKMMDIRPSN</sequence>
<dbReference type="Pfam" id="PF11012">
    <property type="entry name" value="DUF2850"/>
    <property type="match status" value="1"/>
</dbReference>